<evidence type="ECO:0000313" key="2">
    <source>
        <dbReference type="EMBL" id="RLO04956.1"/>
    </source>
</evidence>
<evidence type="ECO:0000313" key="3">
    <source>
        <dbReference type="Proteomes" id="UP000275652"/>
    </source>
</evidence>
<dbReference type="Pfam" id="PF02493">
    <property type="entry name" value="MORN"/>
    <property type="match status" value="6"/>
</dbReference>
<reference evidence="2 3" key="1">
    <citation type="journal article" date="2018" name="J. Invertebr. Pathol.">
        <title>New genotyping method for the causative agent of crayfish plague (Aphanomyces astaci) based on whole genome data.</title>
        <authorList>
            <person name="Minardi D."/>
            <person name="Studholme D.J."/>
            <person name="van der Giezen M."/>
            <person name="Pretto T."/>
            <person name="Oidtmann B."/>
        </authorList>
    </citation>
    <scope>NUCLEOTIDE SEQUENCE [LARGE SCALE GENOMIC DNA]</scope>
    <source>
        <strain evidence="2 3">KB13</strain>
    </source>
</reference>
<accession>A0A9X8DWT4</accession>
<keyword evidence="1" id="KW-0677">Repeat</keyword>
<proteinExistence type="predicted"/>
<dbReference type="PANTHER" id="PTHR23084:SF263">
    <property type="entry name" value="MORN REPEAT-CONTAINING PROTEIN 1"/>
    <property type="match status" value="1"/>
</dbReference>
<dbReference type="AlphaFoldDB" id="A0A9X8DWT4"/>
<sequence length="195" mass="21941">METHPSGVTGQNGCTFEMVSAESAPSPSQLAAAVYEGKEDQGLRSGQGTLTFGNGDTYVGEFSKGFRHGRGRYTYLRGTVVYDGEWRRSLRHGYGKEVCRDTSQRIRWSYEGAYENDKKHGRGVERKTAQGTYVGSFVHDLKDGAGVMTWHNGNTYDGQWKDGRMWMVIVDAKQRRGVWERGQRVKWTSAEALVQ</sequence>
<dbReference type="EMBL" id="QUTI01027925">
    <property type="protein sequence ID" value="RLO04956.1"/>
    <property type="molecule type" value="Genomic_DNA"/>
</dbReference>
<evidence type="ECO:0008006" key="4">
    <source>
        <dbReference type="Google" id="ProtNLM"/>
    </source>
</evidence>
<gene>
    <name evidence="2" type="ORF">DYB28_002368</name>
</gene>
<dbReference type="SMART" id="SM00698">
    <property type="entry name" value="MORN"/>
    <property type="match status" value="5"/>
</dbReference>
<dbReference type="PANTHER" id="PTHR23084">
    <property type="entry name" value="PHOSPHATIDYLINOSITOL-4-PHOSPHATE 5-KINASE RELATED"/>
    <property type="match status" value="1"/>
</dbReference>
<dbReference type="Gene3D" id="2.20.110.10">
    <property type="entry name" value="Histone H3 K4-specific methyltransferase SET7/9 N-terminal domain"/>
    <property type="match status" value="2"/>
</dbReference>
<dbReference type="Proteomes" id="UP000275652">
    <property type="component" value="Unassembled WGS sequence"/>
</dbReference>
<name>A0A9X8DWT4_APHAT</name>
<dbReference type="InterPro" id="IPR003409">
    <property type="entry name" value="MORN"/>
</dbReference>
<evidence type="ECO:0000256" key="1">
    <source>
        <dbReference type="ARBA" id="ARBA00022737"/>
    </source>
</evidence>
<dbReference type="SUPFAM" id="SSF82185">
    <property type="entry name" value="Histone H3 K4-specific methyltransferase SET7/9 N-terminal domain"/>
    <property type="match status" value="2"/>
</dbReference>
<protein>
    <recommendedName>
        <fullName evidence="4">MORN repeat-containing protein 5</fullName>
    </recommendedName>
</protein>
<comment type="caution">
    <text evidence="2">The sequence shown here is derived from an EMBL/GenBank/DDBJ whole genome shotgun (WGS) entry which is preliminary data.</text>
</comment>
<organism evidence="2 3">
    <name type="scientific">Aphanomyces astaci</name>
    <name type="common">Crayfish plague agent</name>
    <dbReference type="NCBI Taxonomy" id="112090"/>
    <lineage>
        <taxon>Eukaryota</taxon>
        <taxon>Sar</taxon>
        <taxon>Stramenopiles</taxon>
        <taxon>Oomycota</taxon>
        <taxon>Saprolegniomycetes</taxon>
        <taxon>Saprolegniales</taxon>
        <taxon>Verrucalvaceae</taxon>
        <taxon>Aphanomyces</taxon>
    </lineage>
</organism>